<dbReference type="STRING" id="8022.A0A060WR61"/>
<dbReference type="AlphaFoldDB" id="A0A060WR61"/>
<gene>
    <name evidence="4" type="ORF">GSONMT00056296001</name>
</gene>
<reference evidence="4" key="1">
    <citation type="journal article" date="2014" name="Nat. Commun.">
        <title>The rainbow trout genome provides novel insights into evolution after whole-genome duplication in vertebrates.</title>
        <authorList>
            <person name="Berthelot C."/>
            <person name="Brunet F."/>
            <person name="Chalopin D."/>
            <person name="Juanchich A."/>
            <person name="Bernard M."/>
            <person name="Noel B."/>
            <person name="Bento P."/>
            <person name="Da Silva C."/>
            <person name="Labadie K."/>
            <person name="Alberti A."/>
            <person name="Aury J.M."/>
            <person name="Louis A."/>
            <person name="Dehais P."/>
            <person name="Bardou P."/>
            <person name="Montfort J."/>
            <person name="Klopp C."/>
            <person name="Cabau C."/>
            <person name="Gaspin C."/>
            <person name="Thorgaard G.H."/>
            <person name="Boussaha M."/>
            <person name="Quillet E."/>
            <person name="Guyomard R."/>
            <person name="Galiana D."/>
            <person name="Bobe J."/>
            <person name="Volff J.N."/>
            <person name="Genet C."/>
            <person name="Wincker P."/>
            <person name="Jaillon O."/>
            <person name="Roest Crollius H."/>
            <person name="Guiguen Y."/>
        </authorList>
    </citation>
    <scope>NUCLEOTIDE SEQUENCE [LARGE SCALE GENOMIC DNA]</scope>
</reference>
<reference evidence="4" key="2">
    <citation type="submission" date="2014-03" db="EMBL/GenBank/DDBJ databases">
        <authorList>
            <person name="Genoscope - CEA"/>
        </authorList>
    </citation>
    <scope>NUCLEOTIDE SEQUENCE</scope>
</reference>
<organism evidence="4 5">
    <name type="scientific">Oncorhynchus mykiss</name>
    <name type="common">Rainbow trout</name>
    <name type="synonym">Salmo gairdneri</name>
    <dbReference type="NCBI Taxonomy" id="8022"/>
    <lineage>
        <taxon>Eukaryota</taxon>
        <taxon>Metazoa</taxon>
        <taxon>Chordata</taxon>
        <taxon>Craniata</taxon>
        <taxon>Vertebrata</taxon>
        <taxon>Euteleostomi</taxon>
        <taxon>Actinopterygii</taxon>
        <taxon>Neopterygii</taxon>
        <taxon>Teleostei</taxon>
        <taxon>Protacanthopterygii</taxon>
        <taxon>Salmoniformes</taxon>
        <taxon>Salmonidae</taxon>
        <taxon>Salmoninae</taxon>
        <taxon>Oncorhynchus</taxon>
    </lineage>
</organism>
<dbReference type="InterPro" id="IPR026163">
    <property type="entry name" value="Nckap5l"/>
</dbReference>
<protein>
    <recommendedName>
        <fullName evidence="3">Nck-associated protein 5 C-terminal domain-containing protein</fullName>
    </recommendedName>
</protein>
<evidence type="ECO:0000256" key="2">
    <source>
        <dbReference type="SAM" id="Phobius"/>
    </source>
</evidence>
<keyword evidence="2" id="KW-1133">Transmembrane helix</keyword>
<feature type="domain" description="Nck-associated protein 5 C-terminal" evidence="3">
    <location>
        <begin position="48"/>
        <end position="120"/>
    </location>
</feature>
<proteinExistence type="predicted"/>
<dbReference type="PaxDb" id="8022-A0A060WR61"/>
<dbReference type="InterPro" id="IPR032769">
    <property type="entry name" value="NCKAP5_C"/>
</dbReference>
<dbReference type="Pfam" id="PF15246">
    <property type="entry name" value="NCKAP5"/>
    <property type="match status" value="1"/>
</dbReference>
<dbReference type="PANTHER" id="PTHR21740">
    <property type="entry name" value="NCK-ASSOCIATED PROTEIN 5"/>
    <property type="match status" value="1"/>
</dbReference>
<accession>A0A060WR61</accession>
<keyword evidence="2" id="KW-0472">Membrane</keyword>
<dbReference type="PANTHER" id="PTHR21740:SF0">
    <property type="entry name" value="NCK-ASSOCIATED PROTEIN 5"/>
    <property type="match status" value="1"/>
</dbReference>
<sequence>MNIDSNRDDRLPPQIQYKTLQTIHISQFSPLFCTCIIMFSSCFHKQTKIQRMNLRTDNDNRVALKSPSEDHFIGSGCKMRTLDSGIGTFPLLDSSSLFSSILHLLPKSTSAQHSLSPPSAPSSSSEVVSTSPLPRWRVPSGSKDHLCSQPSLDNSSLSDTTVTLVQSVPYPTLAFLQPVQSLSEPLVTCASVCDTQSKLPRLASGKVKRPLVQRYICLVIGNSVAVSTYC</sequence>
<evidence type="ECO:0000313" key="5">
    <source>
        <dbReference type="Proteomes" id="UP000193380"/>
    </source>
</evidence>
<dbReference type="GO" id="GO:0035371">
    <property type="term" value="C:microtubule plus-end"/>
    <property type="evidence" value="ECO:0007669"/>
    <property type="project" value="TreeGrafter"/>
</dbReference>
<keyword evidence="2" id="KW-0812">Transmembrane</keyword>
<dbReference type="Proteomes" id="UP000193380">
    <property type="component" value="Unassembled WGS sequence"/>
</dbReference>
<dbReference type="GO" id="GO:0001578">
    <property type="term" value="P:microtubule bundle formation"/>
    <property type="evidence" value="ECO:0007669"/>
    <property type="project" value="TreeGrafter"/>
</dbReference>
<evidence type="ECO:0000256" key="1">
    <source>
        <dbReference type="SAM" id="MobiDB-lite"/>
    </source>
</evidence>
<evidence type="ECO:0000259" key="3">
    <source>
        <dbReference type="Pfam" id="PF15246"/>
    </source>
</evidence>
<evidence type="ECO:0000313" key="4">
    <source>
        <dbReference type="EMBL" id="CDQ69522.1"/>
    </source>
</evidence>
<dbReference type="GO" id="GO:0007019">
    <property type="term" value="P:microtubule depolymerization"/>
    <property type="evidence" value="ECO:0007669"/>
    <property type="project" value="TreeGrafter"/>
</dbReference>
<feature type="transmembrane region" description="Helical" evidence="2">
    <location>
        <begin position="20"/>
        <end position="43"/>
    </location>
</feature>
<dbReference type="EMBL" id="FR904672">
    <property type="protein sequence ID" value="CDQ69522.1"/>
    <property type="molecule type" value="Genomic_DNA"/>
</dbReference>
<name>A0A060WR61_ONCMY</name>
<feature type="compositionally biased region" description="Low complexity" evidence="1">
    <location>
        <begin position="114"/>
        <end position="134"/>
    </location>
</feature>
<feature type="region of interest" description="Disordered" evidence="1">
    <location>
        <begin position="112"/>
        <end position="134"/>
    </location>
</feature>